<protein>
    <submittedName>
        <fullName evidence="1">Transposase</fullName>
    </submittedName>
</protein>
<comment type="caution">
    <text evidence="1">The sequence shown here is derived from an EMBL/GenBank/DDBJ whole genome shotgun (WGS) entry which is preliminary data.</text>
</comment>
<accession>A0A8I1IQZ5</accession>
<sequence>MKSNRVVLNAMLWVTWNRNIMGDILDYYPSWSSAYNRFRRWKIAGICDRVLKHVAIETDFEECNG</sequence>
<name>A0A8I1IQZ5_PAEPO</name>
<dbReference type="AlphaFoldDB" id="A0A8I1IQZ5"/>
<evidence type="ECO:0000313" key="1">
    <source>
        <dbReference type="EMBL" id="MBM0635684.1"/>
    </source>
</evidence>
<gene>
    <name evidence="1" type="ORF">JDW19_21490</name>
</gene>
<organism evidence="1 2">
    <name type="scientific">Paenibacillus polymyxa</name>
    <name type="common">Bacillus polymyxa</name>
    <dbReference type="NCBI Taxonomy" id="1406"/>
    <lineage>
        <taxon>Bacteria</taxon>
        <taxon>Bacillati</taxon>
        <taxon>Bacillota</taxon>
        <taxon>Bacilli</taxon>
        <taxon>Bacillales</taxon>
        <taxon>Paenibacillaceae</taxon>
        <taxon>Paenibacillus</taxon>
    </lineage>
</organism>
<evidence type="ECO:0000313" key="2">
    <source>
        <dbReference type="Proteomes" id="UP000650605"/>
    </source>
</evidence>
<dbReference type="EMBL" id="JAEHFQ010000014">
    <property type="protein sequence ID" value="MBM0635684.1"/>
    <property type="molecule type" value="Genomic_DNA"/>
</dbReference>
<dbReference type="Proteomes" id="UP000650605">
    <property type="component" value="Unassembled WGS sequence"/>
</dbReference>
<reference evidence="1" key="1">
    <citation type="submission" date="2020-12" db="EMBL/GenBank/DDBJ databases">
        <title>Paenibacillus polymyxa LMG 27872: a double-edged sword.</title>
        <authorList>
            <person name="Langendries S."/>
            <person name="Garcia Mendez S."/>
            <person name="Beirinckx S."/>
            <person name="Viaene T."/>
            <person name="Baeyen S."/>
            <person name="Goeminne G."/>
            <person name="Willems A."/>
            <person name="Debode J."/>
            <person name="Goormachtig S."/>
        </authorList>
    </citation>
    <scope>NUCLEOTIDE SEQUENCE</scope>
    <source>
        <strain evidence="1">LMG 27872</strain>
    </source>
</reference>
<proteinExistence type="predicted"/>